<dbReference type="AlphaFoldDB" id="A0A944QVD9"/>
<feature type="disulfide bond" description="Redox-active" evidence="4">
    <location>
        <begin position="79"/>
        <end position="83"/>
    </location>
</feature>
<evidence type="ECO:0000256" key="1">
    <source>
        <dbReference type="ARBA" id="ARBA00010996"/>
    </source>
</evidence>
<comment type="caution">
    <text evidence="7">The sequence shown here is derived from an EMBL/GenBank/DDBJ whole genome shotgun (WGS) entry which is preliminary data.</text>
</comment>
<dbReference type="InterPro" id="IPR036249">
    <property type="entry name" value="Thioredoxin-like_sf"/>
</dbReference>
<proteinExistence type="inferred from homology"/>
<feature type="signal peptide" evidence="5">
    <location>
        <begin position="1"/>
        <end position="31"/>
    </location>
</feature>
<dbReference type="EMBL" id="JAHHGM010000027">
    <property type="protein sequence ID" value="MBT2991127.1"/>
    <property type="molecule type" value="Genomic_DNA"/>
</dbReference>
<comment type="similarity">
    <text evidence="1">Belongs to the SCO1/2 family.</text>
</comment>
<evidence type="ECO:0000259" key="6">
    <source>
        <dbReference type="PROSITE" id="PS51352"/>
    </source>
</evidence>
<feature type="domain" description="Thioredoxin" evidence="6">
    <location>
        <begin position="14"/>
        <end position="203"/>
    </location>
</feature>
<dbReference type="CDD" id="cd02968">
    <property type="entry name" value="SCO"/>
    <property type="match status" value="1"/>
</dbReference>
<protein>
    <submittedName>
        <fullName evidence="7">SCO family protein</fullName>
    </submittedName>
</protein>
<dbReference type="Pfam" id="PF02630">
    <property type="entry name" value="SCO1-SenC"/>
    <property type="match status" value="1"/>
</dbReference>
<evidence type="ECO:0000256" key="5">
    <source>
        <dbReference type="SAM" id="SignalP"/>
    </source>
</evidence>
<feature type="binding site" evidence="3">
    <location>
        <position position="168"/>
    </location>
    <ligand>
        <name>Cu cation</name>
        <dbReference type="ChEBI" id="CHEBI:23378"/>
    </ligand>
</feature>
<feature type="chain" id="PRO_5037299046" evidence="5">
    <location>
        <begin position="32"/>
        <end position="210"/>
    </location>
</feature>
<sequence>MKQWRLSVLSLTILSLGIFAPSASLINSAHAENAPAQILRLYVKGFGGDFTLTDHHGNSFSLQEMRGKVVILYFGYTACADICPTTLFDVGSAMRALGPKAAQVQPLMITIDPKRDTKDRLKAVLPYYHPSIIGLTGSEAEIEAVEKQYRASSYIRPPDKNGFYAVDHTSHLYIIDSEGRLGYLIPFGTPPEKITQVLQELLSQINTAQK</sequence>
<evidence type="ECO:0000256" key="2">
    <source>
        <dbReference type="ARBA" id="ARBA00023008"/>
    </source>
</evidence>
<gene>
    <name evidence="7" type="ORF">KME65_19375</name>
</gene>
<dbReference type="GO" id="GO:0046872">
    <property type="term" value="F:metal ion binding"/>
    <property type="evidence" value="ECO:0007669"/>
    <property type="project" value="UniProtKB-KW"/>
</dbReference>
<keyword evidence="3" id="KW-0479">Metal-binding</keyword>
<dbReference type="SUPFAM" id="SSF52833">
    <property type="entry name" value="Thioredoxin-like"/>
    <property type="match status" value="1"/>
</dbReference>
<dbReference type="Proteomes" id="UP000770889">
    <property type="component" value="Unassembled WGS sequence"/>
</dbReference>
<feature type="binding site" evidence="3">
    <location>
        <position position="79"/>
    </location>
    <ligand>
        <name>Cu cation</name>
        <dbReference type="ChEBI" id="CHEBI:23378"/>
    </ligand>
</feature>
<evidence type="ECO:0000256" key="4">
    <source>
        <dbReference type="PIRSR" id="PIRSR603782-2"/>
    </source>
</evidence>
<dbReference type="InterPro" id="IPR013766">
    <property type="entry name" value="Thioredoxin_domain"/>
</dbReference>
<dbReference type="PROSITE" id="PS51352">
    <property type="entry name" value="THIOREDOXIN_2"/>
    <property type="match status" value="1"/>
</dbReference>
<accession>A0A944QVD9</accession>
<organism evidence="7 8">
    <name type="scientific">Candidatus Thiodiazotropha taylori</name>
    <dbReference type="NCBI Taxonomy" id="2792791"/>
    <lineage>
        <taxon>Bacteria</taxon>
        <taxon>Pseudomonadati</taxon>
        <taxon>Pseudomonadota</taxon>
        <taxon>Gammaproteobacteria</taxon>
        <taxon>Chromatiales</taxon>
        <taxon>Sedimenticolaceae</taxon>
        <taxon>Candidatus Thiodiazotropha</taxon>
    </lineage>
</organism>
<dbReference type="PANTHER" id="PTHR12151">
    <property type="entry name" value="ELECTRON TRANSPORT PROTIN SCO1/SENC FAMILY MEMBER"/>
    <property type="match status" value="1"/>
</dbReference>
<evidence type="ECO:0000256" key="3">
    <source>
        <dbReference type="PIRSR" id="PIRSR603782-1"/>
    </source>
</evidence>
<evidence type="ECO:0000313" key="8">
    <source>
        <dbReference type="Proteomes" id="UP000770889"/>
    </source>
</evidence>
<evidence type="ECO:0000313" key="7">
    <source>
        <dbReference type="EMBL" id="MBT2991127.1"/>
    </source>
</evidence>
<feature type="binding site" evidence="3">
    <location>
        <position position="83"/>
    </location>
    <ligand>
        <name>Cu cation</name>
        <dbReference type="ChEBI" id="CHEBI:23378"/>
    </ligand>
</feature>
<keyword evidence="5" id="KW-0732">Signal</keyword>
<dbReference type="PANTHER" id="PTHR12151:SF25">
    <property type="entry name" value="LINALOOL DEHYDRATASE_ISOMERASE DOMAIN-CONTAINING PROTEIN"/>
    <property type="match status" value="1"/>
</dbReference>
<dbReference type="Gene3D" id="3.40.30.10">
    <property type="entry name" value="Glutaredoxin"/>
    <property type="match status" value="1"/>
</dbReference>
<dbReference type="FunFam" id="3.40.30.10:FF:000013">
    <property type="entry name" value="Blast:Protein SCO1 homolog, mitochondrial"/>
    <property type="match status" value="1"/>
</dbReference>
<reference evidence="7 8" key="1">
    <citation type="submission" date="2021-05" db="EMBL/GenBank/DDBJ databases">
        <title>Genetic and Functional Diversity in Clade A Lucinid endosymbionts from the Bahamas.</title>
        <authorList>
            <person name="Giani N.M."/>
            <person name="Engel A.S."/>
            <person name="Campbell B.J."/>
        </authorList>
    </citation>
    <scope>NUCLEOTIDE SEQUENCE [LARGE SCALE GENOMIC DNA]</scope>
    <source>
        <strain evidence="7">LUC16012Gg_MoonRockCtena</strain>
    </source>
</reference>
<dbReference type="InterPro" id="IPR003782">
    <property type="entry name" value="SCO1/SenC"/>
</dbReference>
<keyword evidence="2 3" id="KW-0186">Copper</keyword>
<name>A0A944QVD9_9GAMM</name>
<keyword evidence="4" id="KW-1015">Disulfide bond</keyword>